<keyword evidence="2" id="KW-1185">Reference proteome</keyword>
<dbReference type="EMBL" id="PDCK01000043">
    <property type="protein sequence ID" value="PRQ32737.1"/>
    <property type="molecule type" value="Genomic_DNA"/>
</dbReference>
<dbReference type="Gramene" id="PRQ32737">
    <property type="protein sequence ID" value="PRQ32737"/>
    <property type="gene ID" value="RchiOBHm_Chr5g0049741"/>
</dbReference>
<organism evidence="1 2">
    <name type="scientific">Rosa chinensis</name>
    <name type="common">China rose</name>
    <dbReference type="NCBI Taxonomy" id="74649"/>
    <lineage>
        <taxon>Eukaryota</taxon>
        <taxon>Viridiplantae</taxon>
        <taxon>Streptophyta</taxon>
        <taxon>Embryophyta</taxon>
        <taxon>Tracheophyta</taxon>
        <taxon>Spermatophyta</taxon>
        <taxon>Magnoliopsida</taxon>
        <taxon>eudicotyledons</taxon>
        <taxon>Gunneridae</taxon>
        <taxon>Pentapetalae</taxon>
        <taxon>rosids</taxon>
        <taxon>fabids</taxon>
        <taxon>Rosales</taxon>
        <taxon>Rosaceae</taxon>
        <taxon>Rosoideae</taxon>
        <taxon>Rosoideae incertae sedis</taxon>
        <taxon>Rosa</taxon>
    </lineage>
</organism>
<accession>A0A2P6QEZ1</accession>
<evidence type="ECO:0000313" key="1">
    <source>
        <dbReference type="EMBL" id="PRQ32737.1"/>
    </source>
</evidence>
<evidence type="ECO:0000313" key="2">
    <source>
        <dbReference type="Proteomes" id="UP000238479"/>
    </source>
</evidence>
<sequence>MKPFKDELATSEIEHLVVFAMYLRNDFEAELKEAVNGLKSTIEQPREDGCGKDLIMKFAMQLQLQAAVQRNQDELKEVVKKVGIRKEWVENTLKQIEELETRAEWVENACI</sequence>
<gene>
    <name evidence="1" type="ORF">RchiOBHm_Chr5g0049741</name>
</gene>
<comment type="caution">
    <text evidence="1">The sequence shown here is derived from an EMBL/GenBank/DDBJ whole genome shotgun (WGS) entry which is preliminary data.</text>
</comment>
<reference evidence="1 2" key="1">
    <citation type="journal article" date="2018" name="Nat. Genet.">
        <title>The Rosa genome provides new insights in the design of modern roses.</title>
        <authorList>
            <person name="Bendahmane M."/>
        </authorList>
    </citation>
    <scope>NUCLEOTIDE SEQUENCE [LARGE SCALE GENOMIC DNA]</scope>
    <source>
        <strain evidence="2">cv. Old Blush</strain>
    </source>
</reference>
<name>A0A2P6QEZ1_ROSCH</name>
<protein>
    <submittedName>
        <fullName evidence="1">Uncharacterized protein</fullName>
    </submittedName>
</protein>
<proteinExistence type="predicted"/>
<dbReference type="Proteomes" id="UP000238479">
    <property type="component" value="Chromosome 5"/>
</dbReference>
<dbReference type="AlphaFoldDB" id="A0A2P6QEZ1"/>